<gene>
    <name evidence="8" type="ORF">PQR63_05260</name>
</gene>
<dbReference type="PRINTS" id="PR00344">
    <property type="entry name" value="BCTRLSENSOR"/>
</dbReference>
<dbReference type="Gene3D" id="3.30.565.10">
    <property type="entry name" value="Histidine kinase-like ATPase, C-terminal domain"/>
    <property type="match status" value="1"/>
</dbReference>
<dbReference type="InterPro" id="IPR007891">
    <property type="entry name" value="CHASE3"/>
</dbReference>
<keyword evidence="6" id="KW-0175">Coiled coil</keyword>
<dbReference type="CDD" id="cd00082">
    <property type="entry name" value="HisKA"/>
    <property type="match status" value="1"/>
</dbReference>
<dbReference type="SMART" id="SM00387">
    <property type="entry name" value="HATPase_c"/>
    <property type="match status" value="1"/>
</dbReference>
<dbReference type="EC" id="2.7.13.3" evidence="2"/>
<dbReference type="InterPro" id="IPR050351">
    <property type="entry name" value="BphY/WalK/GraS-like"/>
</dbReference>
<keyword evidence="8" id="KW-0547">Nucleotide-binding</keyword>
<dbReference type="Pfam" id="PF02518">
    <property type="entry name" value="HATPase_c"/>
    <property type="match status" value="1"/>
</dbReference>
<sequence length="543" mass="60281">MKLFKKGLLLIAIPGLFELGLLGVLYKSQENATQAEVWALHTKDVIIQAAEVREPVLLQSARLRAAIILNDPSGLEKKDLWESIEKEVNELRDFVVDNPSQLRATEQIRASVKEYHTWTDQQTELLKNGRRDELVAALRDPKALSLIQVIQRQLADFIKVEEALDDVRQQRVLEARKLQNIALWIALIGSVLAAAIAAKIFSKDVGGRLAVLTDNARQLSEGGALASAVGGNDEITDLDRVLHETHGRLKQAEENARAYREQLEGHARELALVNDDLQRQTQDNEMFIYSVSHDLRSPLVNLQGFSKELHHSIREMHDTIAESNLNDKDKQRIHDLIEDDVEVSLKFIRTAVSRSASIIDSMLRLSRVGRVEYQSQQADVNTIVGRVIDAMSSTIRQREALVLAQPLPPCYGDPTAIEQIFGNLVGNAVNYLDPKRPGTVEIGVLPSDPGQPNFRTYYVKDNGLGIPADYLGKMFSAFNRLHADVAQGEGVGLALIKRIVMRHGGKIWVESTEGVGTTFYTSLPVTPTDSPASQLAQGEQTHG</sequence>
<evidence type="ECO:0000256" key="4">
    <source>
        <dbReference type="ARBA" id="ARBA00022679"/>
    </source>
</evidence>
<evidence type="ECO:0000256" key="1">
    <source>
        <dbReference type="ARBA" id="ARBA00000085"/>
    </source>
</evidence>
<accession>A0ABW8Z409</accession>
<feature type="coiled-coil region" evidence="6">
    <location>
        <begin position="235"/>
        <end position="280"/>
    </location>
</feature>
<dbReference type="InterPro" id="IPR004358">
    <property type="entry name" value="Sig_transdc_His_kin-like_C"/>
</dbReference>
<dbReference type="InterPro" id="IPR003594">
    <property type="entry name" value="HATPase_dom"/>
</dbReference>
<keyword evidence="3" id="KW-0597">Phosphoprotein</keyword>
<dbReference type="SUPFAM" id="SSF55874">
    <property type="entry name" value="ATPase domain of HSP90 chaperone/DNA topoisomerase II/histidine kinase"/>
    <property type="match status" value="1"/>
</dbReference>
<reference evidence="8 9" key="1">
    <citation type="journal article" date="2024" name="Chem. Sci.">
        <title>Discovery of megapolipeptins by genome mining of a Burkholderiales bacteria collection.</title>
        <authorList>
            <person name="Paulo B.S."/>
            <person name="Recchia M.J.J."/>
            <person name="Lee S."/>
            <person name="Fergusson C.H."/>
            <person name="Romanowski S.B."/>
            <person name="Hernandez A."/>
            <person name="Krull N."/>
            <person name="Liu D.Y."/>
            <person name="Cavanagh H."/>
            <person name="Bos A."/>
            <person name="Gray C.A."/>
            <person name="Murphy B.T."/>
            <person name="Linington R.G."/>
            <person name="Eustaquio A.S."/>
        </authorList>
    </citation>
    <scope>NUCLEOTIDE SEQUENCE [LARGE SCALE GENOMIC DNA]</scope>
    <source>
        <strain evidence="8 9">RL21-008-BIB-B</strain>
    </source>
</reference>
<evidence type="ECO:0000256" key="6">
    <source>
        <dbReference type="SAM" id="Coils"/>
    </source>
</evidence>
<dbReference type="Gene3D" id="6.10.340.10">
    <property type="match status" value="1"/>
</dbReference>
<dbReference type="SUPFAM" id="SSF47384">
    <property type="entry name" value="Homodimeric domain of signal transducing histidine kinase"/>
    <property type="match status" value="1"/>
</dbReference>
<protein>
    <recommendedName>
        <fullName evidence="2">histidine kinase</fullName>
        <ecNumber evidence="2">2.7.13.3</ecNumber>
    </recommendedName>
</protein>
<keyword evidence="4" id="KW-0808">Transferase</keyword>
<dbReference type="InterPro" id="IPR036097">
    <property type="entry name" value="HisK_dim/P_sf"/>
</dbReference>
<dbReference type="GO" id="GO:0005524">
    <property type="term" value="F:ATP binding"/>
    <property type="evidence" value="ECO:0007669"/>
    <property type="project" value="UniProtKB-KW"/>
</dbReference>
<evidence type="ECO:0000256" key="2">
    <source>
        <dbReference type="ARBA" id="ARBA00012438"/>
    </source>
</evidence>
<dbReference type="RefSeq" id="WP_408166261.1">
    <property type="nucleotide sequence ID" value="NZ_JAQQFR010000003.1"/>
</dbReference>
<evidence type="ECO:0000259" key="7">
    <source>
        <dbReference type="PROSITE" id="PS50109"/>
    </source>
</evidence>
<dbReference type="InterPro" id="IPR005467">
    <property type="entry name" value="His_kinase_dom"/>
</dbReference>
<dbReference type="InterPro" id="IPR036890">
    <property type="entry name" value="HATPase_C_sf"/>
</dbReference>
<dbReference type="PROSITE" id="PS50109">
    <property type="entry name" value="HIS_KIN"/>
    <property type="match status" value="1"/>
</dbReference>
<evidence type="ECO:0000256" key="5">
    <source>
        <dbReference type="ARBA" id="ARBA00022777"/>
    </source>
</evidence>
<dbReference type="Proteomes" id="UP001629214">
    <property type="component" value="Unassembled WGS sequence"/>
</dbReference>
<proteinExistence type="predicted"/>
<dbReference type="Gene3D" id="1.10.287.130">
    <property type="match status" value="1"/>
</dbReference>
<feature type="domain" description="Histidine kinase" evidence="7">
    <location>
        <begin position="290"/>
        <end position="527"/>
    </location>
</feature>
<comment type="caution">
    <text evidence="8">The sequence shown here is derived from an EMBL/GenBank/DDBJ whole genome shotgun (WGS) entry which is preliminary data.</text>
</comment>
<dbReference type="InterPro" id="IPR003661">
    <property type="entry name" value="HisK_dim/P_dom"/>
</dbReference>
<keyword evidence="5" id="KW-0418">Kinase</keyword>
<organism evidence="8 9">
    <name type="scientific">Herbaspirillum rhizosphaerae</name>
    <dbReference type="NCBI Taxonomy" id="346179"/>
    <lineage>
        <taxon>Bacteria</taxon>
        <taxon>Pseudomonadati</taxon>
        <taxon>Pseudomonadota</taxon>
        <taxon>Betaproteobacteria</taxon>
        <taxon>Burkholderiales</taxon>
        <taxon>Oxalobacteraceae</taxon>
        <taxon>Herbaspirillum</taxon>
    </lineage>
</organism>
<evidence type="ECO:0000313" key="9">
    <source>
        <dbReference type="Proteomes" id="UP001629214"/>
    </source>
</evidence>
<dbReference type="EMBL" id="JAQQFR010000003">
    <property type="protein sequence ID" value="MFL9877774.1"/>
    <property type="molecule type" value="Genomic_DNA"/>
</dbReference>
<evidence type="ECO:0000256" key="3">
    <source>
        <dbReference type="ARBA" id="ARBA00022553"/>
    </source>
</evidence>
<comment type="catalytic activity">
    <reaction evidence="1">
        <text>ATP + protein L-histidine = ADP + protein N-phospho-L-histidine.</text>
        <dbReference type="EC" id="2.7.13.3"/>
    </reaction>
</comment>
<name>A0ABW8Z409_9BURK</name>
<dbReference type="PANTHER" id="PTHR42878">
    <property type="entry name" value="TWO-COMPONENT HISTIDINE KINASE"/>
    <property type="match status" value="1"/>
</dbReference>
<keyword evidence="8" id="KW-0067">ATP-binding</keyword>
<dbReference type="PANTHER" id="PTHR42878:SF15">
    <property type="entry name" value="BACTERIOPHYTOCHROME"/>
    <property type="match status" value="1"/>
</dbReference>
<evidence type="ECO:0000313" key="8">
    <source>
        <dbReference type="EMBL" id="MFL9877774.1"/>
    </source>
</evidence>
<keyword evidence="9" id="KW-1185">Reference proteome</keyword>
<dbReference type="Pfam" id="PF05227">
    <property type="entry name" value="CHASE3"/>
    <property type="match status" value="1"/>
</dbReference>